<evidence type="ECO:0000313" key="1">
    <source>
        <dbReference type="EMBL" id="AYV23692.1"/>
    </source>
</evidence>
<dbReference type="InterPro" id="IPR053721">
    <property type="entry name" value="Fimbrial_Adhesin_Reg"/>
</dbReference>
<gene>
    <name evidence="1" type="ORF">ECB94_20635</name>
</gene>
<evidence type="ECO:0000313" key="2">
    <source>
        <dbReference type="Proteomes" id="UP000279760"/>
    </source>
</evidence>
<dbReference type="Proteomes" id="UP000279760">
    <property type="component" value="Chromosome 2"/>
</dbReference>
<dbReference type="Pfam" id="PF03333">
    <property type="entry name" value="PapB"/>
    <property type="match status" value="1"/>
</dbReference>
<accession>A0A3G4VJC2</accession>
<dbReference type="GeneID" id="64089592"/>
<organism evidence="1 2">
    <name type="scientific">Vibrio mediterranei</name>
    <dbReference type="NCBI Taxonomy" id="689"/>
    <lineage>
        <taxon>Bacteria</taxon>
        <taxon>Pseudomonadati</taxon>
        <taxon>Pseudomonadota</taxon>
        <taxon>Gammaproteobacteria</taxon>
        <taxon>Vibrionales</taxon>
        <taxon>Vibrionaceae</taxon>
        <taxon>Vibrio</taxon>
    </lineage>
</organism>
<dbReference type="Gene3D" id="1.10.10.2690">
    <property type="match status" value="1"/>
</dbReference>
<protein>
    <submittedName>
        <fullName evidence="1">NADH-quinone reductase</fullName>
    </submittedName>
</protein>
<sequence length="77" mass="8791">MALERGKVTEEQLSLLLKLTKISSRKVITALEMYLVEGLTQKEATSRVGINQSFLSIRLNTLRSVDRVVEQLQEHYS</sequence>
<name>A0A3G4VJC2_9VIBR</name>
<reference evidence="1 2" key="1">
    <citation type="submission" date="2018-11" db="EMBL/GenBank/DDBJ databases">
        <title>Complete Genome Sequence of Vbrio mediterranei 117-T6: a Potential Pathogen Bacteria Isolated from the Conchocelis of Pyropia.</title>
        <authorList>
            <person name="Liu Q."/>
        </authorList>
    </citation>
    <scope>NUCLEOTIDE SEQUENCE [LARGE SCALE GENOMIC DNA]</scope>
    <source>
        <strain evidence="1 2">117-T6</strain>
    </source>
</reference>
<dbReference type="InterPro" id="IPR004356">
    <property type="entry name" value="Adhesin_operon_reg_prot"/>
</dbReference>
<dbReference type="EMBL" id="CP033578">
    <property type="protein sequence ID" value="AYV23692.1"/>
    <property type="molecule type" value="Genomic_DNA"/>
</dbReference>
<proteinExistence type="predicted"/>
<dbReference type="GO" id="GO:0006355">
    <property type="term" value="P:regulation of DNA-templated transcription"/>
    <property type="evidence" value="ECO:0007669"/>
    <property type="project" value="InterPro"/>
</dbReference>
<dbReference type="RefSeq" id="WP_006069788.1">
    <property type="nucleotide sequence ID" value="NZ_CP033578.1"/>
</dbReference>
<dbReference type="AlphaFoldDB" id="A0A3G4VJC2"/>